<feature type="compositionally biased region" description="Gly residues" evidence="1">
    <location>
        <begin position="332"/>
        <end position="346"/>
    </location>
</feature>
<gene>
    <name evidence="3" type="ORF">JD77_06383</name>
</gene>
<feature type="transmembrane region" description="Helical" evidence="2">
    <location>
        <begin position="102"/>
        <end position="124"/>
    </location>
</feature>
<evidence type="ECO:0000313" key="4">
    <source>
        <dbReference type="Proteomes" id="UP000319825"/>
    </source>
</evidence>
<dbReference type="InterPro" id="IPR045782">
    <property type="entry name" value="TrbL_3"/>
</dbReference>
<feature type="transmembrane region" description="Helical" evidence="2">
    <location>
        <begin position="245"/>
        <end position="264"/>
    </location>
</feature>
<evidence type="ECO:0000256" key="2">
    <source>
        <dbReference type="SAM" id="Phobius"/>
    </source>
</evidence>
<feature type="region of interest" description="Disordered" evidence="1">
    <location>
        <begin position="296"/>
        <end position="346"/>
    </location>
</feature>
<keyword evidence="2" id="KW-1133">Transmembrane helix</keyword>
<name>A0A562HUM8_MICOL</name>
<protein>
    <recommendedName>
        <fullName evidence="5">TrbL/VirB6 plasmid conjugal transfer protein</fullName>
    </recommendedName>
</protein>
<feature type="transmembrane region" description="Helical" evidence="2">
    <location>
        <begin position="208"/>
        <end position="233"/>
    </location>
</feature>
<keyword evidence="2" id="KW-0472">Membrane</keyword>
<feature type="transmembrane region" description="Helical" evidence="2">
    <location>
        <begin position="157"/>
        <end position="178"/>
    </location>
</feature>
<feature type="transmembrane region" description="Helical" evidence="2">
    <location>
        <begin position="68"/>
        <end position="90"/>
    </location>
</feature>
<dbReference type="AlphaFoldDB" id="A0A562HUM8"/>
<dbReference type="Proteomes" id="UP000319825">
    <property type="component" value="Unassembled WGS sequence"/>
</dbReference>
<feature type="compositionally biased region" description="Gly residues" evidence="1">
    <location>
        <begin position="297"/>
        <end position="313"/>
    </location>
</feature>
<evidence type="ECO:0000313" key="3">
    <source>
        <dbReference type="EMBL" id="TWH62332.1"/>
    </source>
</evidence>
<dbReference type="EMBL" id="VLKE01000002">
    <property type="protein sequence ID" value="TWH62332.1"/>
    <property type="molecule type" value="Genomic_DNA"/>
</dbReference>
<reference evidence="3 4" key="1">
    <citation type="submission" date="2019-07" db="EMBL/GenBank/DDBJ databases">
        <title>R&amp;d 2014.</title>
        <authorList>
            <person name="Klenk H.-P."/>
        </authorList>
    </citation>
    <scope>NUCLEOTIDE SEQUENCE [LARGE SCALE GENOMIC DNA]</scope>
    <source>
        <strain evidence="3 4">DSM 43868</strain>
    </source>
</reference>
<evidence type="ECO:0000256" key="1">
    <source>
        <dbReference type="SAM" id="MobiDB-lite"/>
    </source>
</evidence>
<evidence type="ECO:0008006" key="5">
    <source>
        <dbReference type="Google" id="ProtNLM"/>
    </source>
</evidence>
<comment type="caution">
    <text evidence="3">The sequence shown here is derived from an EMBL/GenBank/DDBJ whole genome shotgun (WGS) entry which is preliminary data.</text>
</comment>
<organism evidence="3 4">
    <name type="scientific">Micromonospora olivasterospora</name>
    <dbReference type="NCBI Taxonomy" id="1880"/>
    <lineage>
        <taxon>Bacteria</taxon>
        <taxon>Bacillati</taxon>
        <taxon>Actinomycetota</taxon>
        <taxon>Actinomycetes</taxon>
        <taxon>Micromonosporales</taxon>
        <taxon>Micromonosporaceae</taxon>
        <taxon>Micromonospora</taxon>
    </lineage>
</organism>
<feature type="region of interest" description="Disordered" evidence="1">
    <location>
        <begin position="390"/>
        <end position="415"/>
    </location>
</feature>
<dbReference type="Pfam" id="PF19590">
    <property type="entry name" value="TrbL_3"/>
    <property type="match status" value="1"/>
</dbReference>
<keyword evidence="4" id="KW-1185">Reference proteome</keyword>
<sequence>MCNPLIDVGCTVPGAIATYGIQQYLDGLAEQSGKTAAEVLQILVTGWLNIPTPQVSETSGVVQHLRAYTGWAVAAVAVGSVLVAAIKLALERNGREAGTLAKNLVLLAVLAVAGVPAVQLLLSIGDSYADWILNAAANRDLGKRFMQLAPATATSSLTALMTIGISLMVILASLVQLVLLLARNVVLLLLAGLLPLAGAAGGQLRNRYLTWLLALLLYKPAAATIYATVFWLIGEGKTLTDILTGLVGFCMALVALPALMRLIAPAVSTLSSGGGGTVLAAASAAGQVASGAVRLAGSGGRSGGTQSKGGQGRPVGASTSTDPPYPPSRPSGGSGPATGGTGTTAGSGTAGVGAAMSGVGAGASSSAGGAGVGAGAAAGGTVGLAASTMDKAAKAGPATVRKVGGASGAATDEGS</sequence>
<accession>A0A562HUM8</accession>
<proteinExistence type="predicted"/>
<keyword evidence="2" id="KW-0812">Transmembrane</keyword>
<feature type="transmembrane region" description="Helical" evidence="2">
    <location>
        <begin position="185"/>
        <end position="202"/>
    </location>
</feature>